<evidence type="ECO:0000256" key="6">
    <source>
        <dbReference type="ARBA" id="ARBA00023136"/>
    </source>
</evidence>
<accession>A0A1Y2L032</accession>
<dbReference type="OrthoDB" id="7834831at2"/>
<feature type="transmembrane region" description="Helical" evidence="7">
    <location>
        <begin position="134"/>
        <end position="158"/>
    </location>
</feature>
<keyword evidence="5 7" id="KW-1133">Transmembrane helix</keyword>
<dbReference type="GO" id="GO:0055085">
    <property type="term" value="P:transmembrane transport"/>
    <property type="evidence" value="ECO:0007669"/>
    <property type="project" value="InterPro"/>
</dbReference>
<proteinExistence type="inferred from homology"/>
<dbReference type="RefSeq" id="WP_085583768.1">
    <property type="nucleotide sequence ID" value="NZ_JFKA01000006.1"/>
</dbReference>
<dbReference type="Proteomes" id="UP000193391">
    <property type="component" value="Unassembled WGS sequence"/>
</dbReference>
<feature type="transmembrane region" description="Helical" evidence="7">
    <location>
        <begin position="178"/>
        <end position="195"/>
    </location>
</feature>
<evidence type="ECO:0000313" key="10">
    <source>
        <dbReference type="Proteomes" id="UP000193391"/>
    </source>
</evidence>
<evidence type="ECO:0000259" key="8">
    <source>
        <dbReference type="PROSITE" id="PS50928"/>
    </source>
</evidence>
<sequence length="313" mass="34153">MLGYIFRRILLAIPTLLVMLTVVFILVRLVPGDPAVAMLGDRASEATLQALREQLGLNQPIAVQYFEFLGNMITGDFGKSMVTGRTVLSEVGAVLPYTLELTFSAMVLGTLFGLPLGVIAAVRRNKWPDYASRIVSLIGLSFPGFVSAILLLLCFAVWQHWLPVMSRASSDPVTHIRNLILPALNLGLIMMAYIARVTRSSMLDVLGEDYIRTAQAKGVKARTLVMRHALGNALIPIVTVVGLYFGTLIGNSVLAEIVFTRPGLGKLILGALQSRDYTMLQGLMVVFAIFVILVNTATDVIYGLVDPRVSYKK</sequence>
<evidence type="ECO:0000256" key="2">
    <source>
        <dbReference type="ARBA" id="ARBA00022448"/>
    </source>
</evidence>
<dbReference type="Gene3D" id="1.10.3720.10">
    <property type="entry name" value="MetI-like"/>
    <property type="match status" value="1"/>
</dbReference>
<gene>
    <name evidence="9" type="ORF">TMES_14420</name>
</gene>
<dbReference type="EMBL" id="JFKA01000006">
    <property type="protein sequence ID" value="OSQ37406.1"/>
    <property type="molecule type" value="Genomic_DNA"/>
</dbReference>
<comment type="caution">
    <text evidence="9">The sequence shown here is derived from an EMBL/GenBank/DDBJ whole genome shotgun (WGS) entry which is preliminary data.</text>
</comment>
<protein>
    <submittedName>
        <fullName evidence="9">Glutathione ABC transporter permease</fullName>
    </submittedName>
</protein>
<evidence type="ECO:0000256" key="7">
    <source>
        <dbReference type="RuleBase" id="RU363032"/>
    </source>
</evidence>
<feature type="transmembrane region" description="Helical" evidence="7">
    <location>
        <begin position="101"/>
        <end position="122"/>
    </location>
</feature>
<keyword evidence="3" id="KW-1003">Cell membrane</keyword>
<dbReference type="Pfam" id="PF19300">
    <property type="entry name" value="BPD_transp_1_N"/>
    <property type="match status" value="1"/>
</dbReference>
<evidence type="ECO:0000256" key="1">
    <source>
        <dbReference type="ARBA" id="ARBA00004651"/>
    </source>
</evidence>
<feature type="transmembrane region" description="Helical" evidence="7">
    <location>
        <begin position="279"/>
        <end position="305"/>
    </location>
</feature>
<keyword evidence="2 7" id="KW-0813">Transport</keyword>
<evidence type="ECO:0000313" key="9">
    <source>
        <dbReference type="EMBL" id="OSQ37406.1"/>
    </source>
</evidence>
<dbReference type="PANTHER" id="PTHR43163">
    <property type="entry name" value="DIPEPTIDE TRANSPORT SYSTEM PERMEASE PROTEIN DPPB-RELATED"/>
    <property type="match status" value="1"/>
</dbReference>
<evidence type="ECO:0000256" key="3">
    <source>
        <dbReference type="ARBA" id="ARBA00022475"/>
    </source>
</evidence>
<dbReference type="PANTHER" id="PTHR43163:SF6">
    <property type="entry name" value="DIPEPTIDE TRANSPORT SYSTEM PERMEASE PROTEIN DPPB-RELATED"/>
    <property type="match status" value="1"/>
</dbReference>
<keyword evidence="10" id="KW-1185">Reference proteome</keyword>
<dbReference type="InterPro" id="IPR000515">
    <property type="entry name" value="MetI-like"/>
</dbReference>
<dbReference type="InterPro" id="IPR035906">
    <property type="entry name" value="MetI-like_sf"/>
</dbReference>
<feature type="transmembrane region" description="Helical" evidence="7">
    <location>
        <begin position="9"/>
        <end position="30"/>
    </location>
</feature>
<comment type="similarity">
    <text evidence="7">Belongs to the binding-protein-dependent transport system permease family.</text>
</comment>
<feature type="transmembrane region" description="Helical" evidence="7">
    <location>
        <begin position="233"/>
        <end position="259"/>
    </location>
</feature>
<feature type="domain" description="ABC transmembrane type-1" evidence="8">
    <location>
        <begin position="95"/>
        <end position="302"/>
    </location>
</feature>
<reference evidence="9 10" key="1">
    <citation type="submission" date="2014-03" db="EMBL/GenBank/DDBJ databases">
        <title>The draft genome sequence of Thalassospira mesophila JCM 18969.</title>
        <authorList>
            <person name="Lai Q."/>
            <person name="Shao Z."/>
        </authorList>
    </citation>
    <scope>NUCLEOTIDE SEQUENCE [LARGE SCALE GENOMIC DNA]</scope>
    <source>
        <strain evidence="9 10">JCM 18969</strain>
    </source>
</reference>
<comment type="subcellular location">
    <subcellularLocation>
        <location evidence="1 7">Cell membrane</location>
        <topology evidence="1 7">Multi-pass membrane protein</topology>
    </subcellularLocation>
</comment>
<dbReference type="SUPFAM" id="SSF161098">
    <property type="entry name" value="MetI-like"/>
    <property type="match status" value="1"/>
</dbReference>
<evidence type="ECO:0000256" key="5">
    <source>
        <dbReference type="ARBA" id="ARBA00022989"/>
    </source>
</evidence>
<dbReference type="GO" id="GO:0005886">
    <property type="term" value="C:plasma membrane"/>
    <property type="evidence" value="ECO:0007669"/>
    <property type="project" value="UniProtKB-SubCell"/>
</dbReference>
<organism evidence="9 10">
    <name type="scientific">Thalassospira mesophila</name>
    <dbReference type="NCBI Taxonomy" id="1293891"/>
    <lineage>
        <taxon>Bacteria</taxon>
        <taxon>Pseudomonadati</taxon>
        <taxon>Pseudomonadota</taxon>
        <taxon>Alphaproteobacteria</taxon>
        <taxon>Rhodospirillales</taxon>
        <taxon>Thalassospiraceae</taxon>
        <taxon>Thalassospira</taxon>
    </lineage>
</organism>
<dbReference type="InterPro" id="IPR045621">
    <property type="entry name" value="BPD_transp_1_N"/>
</dbReference>
<evidence type="ECO:0000256" key="4">
    <source>
        <dbReference type="ARBA" id="ARBA00022692"/>
    </source>
</evidence>
<dbReference type="STRING" id="1293891.TMES_14420"/>
<dbReference type="Pfam" id="PF00528">
    <property type="entry name" value="BPD_transp_1"/>
    <property type="match status" value="1"/>
</dbReference>
<dbReference type="CDD" id="cd06261">
    <property type="entry name" value="TM_PBP2"/>
    <property type="match status" value="1"/>
</dbReference>
<keyword evidence="6 7" id="KW-0472">Membrane</keyword>
<name>A0A1Y2L032_9PROT</name>
<dbReference type="AlphaFoldDB" id="A0A1Y2L032"/>
<dbReference type="PROSITE" id="PS50928">
    <property type="entry name" value="ABC_TM1"/>
    <property type="match status" value="1"/>
</dbReference>
<keyword evidence="4 7" id="KW-0812">Transmembrane</keyword>